<evidence type="ECO:0000313" key="3">
    <source>
        <dbReference type="EMBL" id="QHU20222.1"/>
    </source>
</evidence>
<sequence>MENILKDVQKKNKQGSKGNDPPGKRSRSRNEGAAAAASNSLLDILQILSREAKINNDASKQRVLAELRNTSEEAQQQIMMLTEQFGHKGSLQILTKFAIFFEKHTGNRFNLDELTKLYVRTLKLESSKEEIEKKKRIKLEKQRLLEENELLIQNASKIFKINKNDQKKIQAGAQNNPILRTILQNYLPTSDIMNVFLEKYADDDKKPLLLRLKEFLTPEIRAEISKSVGFIKEKNLFTGLPGLKLGGSDEEGEIERILDEEDEIEEEEDEDEIERLLEEEGDEEVAEIRRDARARLALEIEEEKEEEEEEEGQKMQAAMEEDEEEDGQKKVEDDFQLYDIFGIDRTGYLQYAQGMAARKILEQKGNKDLANKYYTKCNALDLKVLPEPFDRIAYKYFVNGSALLLKGSYLGALEQFHNCLTTVRKAMPKQNVTVAEEMQSVINQANIPFAMEVDAVLTEIQIAKNVAQERMAELITLRLNRWEINKQEANEEMARVLVSETQISYAESIVRASPWAYTRITFSDKTKRLMDKFKVKNIWILPLNDTTFRDLVGLNRETKTIDGDTYYKPINLFFNVYLNETTEEGDVITFGEYKMKVAYDVGDEIVKHDKNIDYDQKQLFVERIVTGPKAVKNIWILAINEDAKELVNCGKSRFFGPEKYCIQGKHFYNKFLRSSVVSPNNVVTIAGKFKVKIKYELANGSIVDHDALINEEKQVTIAQIFASDSAKIESLKNIPVNLITFSPVLFEKINYILADYIDDEALRKELISQCIAKAATDNGTMNTLFQLLSKVIAYLHFDYLTYEETELKATNFKRKVESNFYPSVLELLLLSPEQKVNSSDEKLLNYYKNREAYIVDTLLLKLQNVLFQGGKFMALKHELLTPENDILYITNVYKGILVERKPVPKQSAEKTQEQLKNEKEQREHAESVFNVLYHIQKSINEYKS</sequence>
<dbReference type="EMBL" id="MN740964">
    <property type="protein sequence ID" value="QHU20222.1"/>
    <property type="molecule type" value="Genomic_DNA"/>
</dbReference>
<name>A0A6C0KQI2_9ZZZZ</name>
<evidence type="ECO:0000256" key="1">
    <source>
        <dbReference type="SAM" id="Coils"/>
    </source>
</evidence>
<protein>
    <submittedName>
        <fullName evidence="3">Uncharacterized protein</fullName>
    </submittedName>
</protein>
<feature type="coiled-coil region" evidence="1">
    <location>
        <begin position="127"/>
        <end position="154"/>
    </location>
</feature>
<evidence type="ECO:0000256" key="2">
    <source>
        <dbReference type="SAM" id="MobiDB-lite"/>
    </source>
</evidence>
<dbReference type="AlphaFoldDB" id="A0A6C0KQI2"/>
<feature type="compositionally biased region" description="Acidic residues" evidence="2">
    <location>
        <begin position="300"/>
        <end position="311"/>
    </location>
</feature>
<keyword evidence="1" id="KW-0175">Coiled coil</keyword>
<feature type="region of interest" description="Disordered" evidence="2">
    <location>
        <begin position="1"/>
        <end position="33"/>
    </location>
</feature>
<feature type="coiled-coil region" evidence="1">
    <location>
        <begin position="472"/>
        <end position="499"/>
    </location>
</feature>
<organism evidence="3">
    <name type="scientific">viral metagenome</name>
    <dbReference type="NCBI Taxonomy" id="1070528"/>
    <lineage>
        <taxon>unclassified sequences</taxon>
        <taxon>metagenomes</taxon>
        <taxon>organismal metagenomes</taxon>
    </lineage>
</organism>
<proteinExistence type="predicted"/>
<feature type="region of interest" description="Disordered" evidence="2">
    <location>
        <begin position="300"/>
        <end position="331"/>
    </location>
</feature>
<feature type="compositionally biased region" description="Basic and acidic residues" evidence="2">
    <location>
        <begin position="1"/>
        <end position="10"/>
    </location>
</feature>
<reference evidence="3" key="1">
    <citation type="journal article" date="2020" name="Nature">
        <title>Giant virus diversity and host interactions through global metagenomics.</title>
        <authorList>
            <person name="Schulz F."/>
            <person name="Roux S."/>
            <person name="Paez-Espino D."/>
            <person name="Jungbluth S."/>
            <person name="Walsh D.A."/>
            <person name="Denef V.J."/>
            <person name="McMahon K.D."/>
            <person name="Konstantinidis K.T."/>
            <person name="Eloe-Fadrosh E.A."/>
            <person name="Kyrpides N.C."/>
            <person name="Woyke T."/>
        </authorList>
    </citation>
    <scope>NUCLEOTIDE SEQUENCE</scope>
    <source>
        <strain evidence="3">GVMAG-S-3300013014-136</strain>
    </source>
</reference>
<accession>A0A6C0KQI2</accession>